<dbReference type="InterPro" id="IPR000182">
    <property type="entry name" value="GNAT_dom"/>
</dbReference>
<comment type="caution">
    <text evidence="2">The sequence shown here is derived from an EMBL/GenBank/DDBJ whole genome shotgun (WGS) entry which is preliminary data.</text>
</comment>
<dbReference type="PANTHER" id="PTHR43441">
    <property type="entry name" value="RIBOSOMAL-PROTEIN-SERINE ACETYLTRANSFERASE"/>
    <property type="match status" value="1"/>
</dbReference>
<organism evidence="2 3">
    <name type="scientific">Actinomadura harenae</name>
    <dbReference type="NCBI Taxonomy" id="2483351"/>
    <lineage>
        <taxon>Bacteria</taxon>
        <taxon>Bacillati</taxon>
        <taxon>Actinomycetota</taxon>
        <taxon>Actinomycetes</taxon>
        <taxon>Streptosporangiales</taxon>
        <taxon>Thermomonosporaceae</taxon>
        <taxon>Actinomadura</taxon>
    </lineage>
</organism>
<dbReference type="PANTHER" id="PTHR43441:SF10">
    <property type="entry name" value="ACETYLTRANSFERASE"/>
    <property type="match status" value="1"/>
</dbReference>
<dbReference type="GO" id="GO:0008999">
    <property type="term" value="F:protein-N-terminal-alanine acetyltransferase activity"/>
    <property type="evidence" value="ECO:0007669"/>
    <property type="project" value="TreeGrafter"/>
</dbReference>
<accession>A0A3M2LEN1</accession>
<sequence>MKFSLSLGEGAELRPLEPWQAAEFYAQVEKVRDDIRPYIPFAAKLFDVEAARAYLQNFAETAAADGARMWGIWVDGVLSGGTLFRVFDTQQHICEVGVWLDADVRGRGLVTKAIGLMIDWAIHDRGMLRVEWCCEPSNEASIAAAKRIGFTYEGTTRQGFNFDGRQRDYQTWAILADEWRAKA</sequence>
<dbReference type="Gene3D" id="3.40.630.30">
    <property type="match status" value="1"/>
</dbReference>
<evidence type="ECO:0000313" key="3">
    <source>
        <dbReference type="Proteomes" id="UP000282674"/>
    </source>
</evidence>
<evidence type="ECO:0000313" key="2">
    <source>
        <dbReference type="EMBL" id="RMI35981.1"/>
    </source>
</evidence>
<feature type="domain" description="N-acetyltransferase" evidence="1">
    <location>
        <begin position="11"/>
        <end position="181"/>
    </location>
</feature>
<dbReference type="GO" id="GO:1990189">
    <property type="term" value="F:protein N-terminal-serine acetyltransferase activity"/>
    <property type="evidence" value="ECO:0007669"/>
    <property type="project" value="TreeGrafter"/>
</dbReference>
<name>A0A3M2LEN1_9ACTN</name>
<keyword evidence="2" id="KW-0808">Transferase</keyword>
<reference evidence="2 3" key="1">
    <citation type="submission" date="2018-10" db="EMBL/GenBank/DDBJ databases">
        <title>Isolation from soil.</title>
        <authorList>
            <person name="Hu J."/>
        </authorList>
    </citation>
    <scope>NUCLEOTIDE SEQUENCE [LARGE SCALE GENOMIC DNA]</scope>
    <source>
        <strain evidence="2 3">NEAU-Ht49</strain>
    </source>
</reference>
<dbReference type="AlphaFoldDB" id="A0A3M2LEN1"/>
<proteinExistence type="predicted"/>
<dbReference type="OrthoDB" id="5191051at2"/>
<dbReference type="SUPFAM" id="SSF55729">
    <property type="entry name" value="Acyl-CoA N-acyltransferases (Nat)"/>
    <property type="match status" value="1"/>
</dbReference>
<keyword evidence="3" id="KW-1185">Reference proteome</keyword>
<protein>
    <submittedName>
        <fullName evidence="2">N-acetyltransferase</fullName>
    </submittedName>
</protein>
<dbReference type="GO" id="GO:0005737">
    <property type="term" value="C:cytoplasm"/>
    <property type="evidence" value="ECO:0007669"/>
    <property type="project" value="TreeGrafter"/>
</dbReference>
<dbReference type="PROSITE" id="PS51186">
    <property type="entry name" value="GNAT"/>
    <property type="match status" value="1"/>
</dbReference>
<dbReference type="InterPro" id="IPR016181">
    <property type="entry name" value="Acyl_CoA_acyltransferase"/>
</dbReference>
<dbReference type="RefSeq" id="WP_122199640.1">
    <property type="nucleotide sequence ID" value="NZ_JBHSKC010000001.1"/>
</dbReference>
<dbReference type="Proteomes" id="UP000282674">
    <property type="component" value="Unassembled WGS sequence"/>
</dbReference>
<dbReference type="Pfam" id="PF13302">
    <property type="entry name" value="Acetyltransf_3"/>
    <property type="match status" value="1"/>
</dbReference>
<gene>
    <name evidence="2" type="ORF">EBO15_39855</name>
</gene>
<evidence type="ECO:0000259" key="1">
    <source>
        <dbReference type="PROSITE" id="PS51186"/>
    </source>
</evidence>
<dbReference type="InterPro" id="IPR051908">
    <property type="entry name" value="Ribosomal_N-acetyltransferase"/>
</dbReference>
<dbReference type="EMBL" id="RFFG01000153">
    <property type="protein sequence ID" value="RMI35981.1"/>
    <property type="molecule type" value="Genomic_DNA"/>
</dbReference>